<sequence length="305" mass="35137">IHHEVFPGNTVDPKTLKPMNDYLRKKFHVGRVIFIGDRAFGRKPSLQYLDRNEYVTAVYRWDQPYRGILMNSVFTDDRYLKDLDIYAMEVDVKWNTDGMGRGEIKRTRNRRAVAVYSKEREDIADIDEKVSAVRTIMASGRKGKDLVNALGKLGSFTNSSGTKLNDRKIDTMKKLAGRYMIVTDTDLPVADIVKGYKDLWKIERSFRTIKSFLEIRPVFHRKEERIEAHVFVCVLSLLISRLFEKAMNEEMTISVISDMLSELKAIPVRVPEGTITLRSESGNVRKILDQMKIPYPGRILDSVPT</sequence>
<reference evidence="2" key="1">
    <citation type="submission" date="2013-08" db="EMBL/GenBank/DDBJ databases">
        <authorList>
            <person name="Mendez C."/>
            <person name="Richter M."/>
            <person name="Ferrer M."/>
            <person name="Sanchez J."/>
        </authorList>
    </citation>
    <scope>NUCLEOTIDE SEQUENCE</scope>
</reference>
<comment type="caution">
    <text evidence="2">The sequence shown here is derived from an EMBL/GenBank/DDBJ whole genome shotgun (WGS) entry which is preliminary data.</text>
</comment>
<organism evidence="2">
    <name type="scientific">mine drainage metagenome</name>
    <dbReference type="NCBI Taxonomy" id="410659"/>
    <lineage>
        <taxon>unclassified sequences</taxon>
        <taxon>metagenomes</taxon>
        <taxon>ecological metagenomes</taxon>
    </lineage>
</organism>
<protein>
    <submittedName>
        <fullName evidence="2">Transposase, IS4 family protein</fullName>
    </submittedName>
</protein>
<gene>
    <name evidence="2" type="ORF">B2A_14735</name>
</gene>
<proteinExistence type="predicted"/>
<feature type="non-terminal residue" evidence="2">
    <location>
        <position position="1"/>
    </location>
</feature>
<dbReference type="EMBL" id="AUZZ01010709">
    <property type="protein sequence ID" value="EQD28836.1"/>
    <property type="molecule type" value="Genomic_DNA"/>
</dbReference>
<reference evidence="2" key="2">
    <citation type="journal article" date="2014" name="ISME J.">
        <title>Microbial stratification in low pH oxic and suboxic macroscopic growths along an acid mine drainage.</title>
        <authorList>
            <person name="Mendez-Garcia C."/>
            <person name="Mesa V."/>
            <person name="Sprenger R.R."/>
            <person name="Richter M."/>
            <person name="Diez M.S."/>
            <person name="Solano J."/>
            <person name="Bargiela R."/>
            <person name="Golyshina O.V."/>
            <person name="Manteca A."/>
            <person name="Ramos J.L."/>
            <person name="Gallego J.R."/>
            <person name="Llorente I."/>
            <person name="Martins Dos Santos V.A."/>
            <person name="Jensen O.N."/>
            <person name="Pelaez A.I."/>
            <person name="Sanchez J."/>
            <person name="Ferrer M."/>
        </authorList>
    </citation>
    <scope>NUCLEOTIDE SEQUENCE</scope>
</reference>
<evidence type="ECO:0000259" key="1">
    <source>
        <dbReference type="Pfam" id="PF01609"/>
    </source>
</evidence>
<dbReference type="SUPFAM" id="SSF53098">
    <property type="entry name" value="Ribonuclease H-like"/>
    <property type="match status" value="1"/>
</dbReference>
<dbReference type="AlphaFoldDB" id="T0Y175"/>
<dbReference type="InterPro" id="IPR002559">
    <property type="entry name" value="Transposase_11"/>
</dbReference>
<dbReference type="Pfam" id="PF01609">
    <property type="entry name" value="DDE_Tnp_1"/>
    <property type="match status" value="1"/>
</dbReference>
<accession>T0Y175</accession>
<name>T0Y175_9ZZZZ</name>
<dbReference type="PANTHER" id="PTHR34614">
    <property type="match status" value="1"/>
</dbReference>
<feature type="domain" description="Transposase IS4-like" evidence="1">
    <location>
        <begin position="5"/>
        <end position="238"/>
    </location>
</feature>
<dbReference type="GO" id="GO:0003677">
    <property type="term" value="F:DNA binding"/>
    <property type="evidence" value="ECO:0007669"/>
    <property type="project" value="InterPro"/>
</dbReference>
<dbReference type="GO" id="GO:0004803">
    <property type="term" value="F:transposase activity"/>
    <property type="evidence" value="ECO:0007669"/>
    <property type="project" value="InterPro"/>
</dbReference>
<evidence type="ECO:0000313" key="2">
    <source>
        <dbReference type="EMBL" id="EQD28836.1"/>
    </source>
</evidence>
<dbReference type="InterPro" id="IPR012337">
    <property type="entry name" value="RNaseH-like_sf"/>
</dbReference>
<dbReference type="PANTHER" id="PTHR34614:SF2">
    <property type="entry name" value="TRANSPOSASE IS4-LIKE DOMAIN-CONTAINING PROTEIN"/>
    <property type="match status" value="1"/>
</dbReference>
<dbReference type="GO" id="GO:0006313">
    <property type="term" value="P:DNA transposition"/>
    <property type="evidence" value="ECO:0007669"/>
    <property type="project" value="InterPro"/>
</dbReference>